<evidence type="ECO:0000313" key="10">
    <source>
        <dbReference type="EMBL" id="VDP41696.1"/>
    </source>
</evidence>
<dbReference type="Pfam" id="PF00400">
    <property type="entry name" value="WD40"/>
    <property type="match status" value="3"/>
</dbReference>
<dbReference type="GO" id="GO:0005730">
    <property type="term" value="C:nucleolus"/>
    <property type="evidence" value="ECO:0007669"/>
    <property type="project" value="UniProtKB-SubCell"/>
</dbReference>
<dbReference type="SMART" id="SM00320">
    <property type="entry name" value="WD40"/>
    <property type="match status" value="7"/>
</dbReference>
<dbReference type="PANTHER" id="PTHR19924">
    <property type="entry name" value="UTP15 U3 SMALL NUCLEOLAR RNA-ASSOCIATED PROTEIN 15 FAMILY MEMBER"/>
    <property type="match status" value="1"/>
</dbReference>
<dbReference type="EMBL" id="UZAH01035604">
    <property type="protein sequence ID" value="VDP41696.1"/>
    <property type="molecule type" value="Genomic_DNA"/>
</dbReference>
<dbReference type="InterPro" id="IPR036322">
    <property type="entry name" value="WD40_repeat_dom_sf"/>
</dbReference>
<dbReference type="SUPFAM" id="SSF50978">
    <property type="entry name" value="WD40 repeat-like"/>
    <property type="match status" value="1"/>
</dbReference>
<evidence type="ECO:0000256" key="5">
    <source>
        <dbReference type="ARBA" id="ARBA00022737"/>
    </source>
</evidence>
<dbReference type="InterPro" id="IPR001680">
    <property type="entry name" value="WD40_rpt"/>
</dbReference>
<evidence type="ECO:0000259" key="9">
    <source>
        <dbReference type="Pfam" id="PF09384"/>
    </source>
</evidence>
<dbReference type="PROSITE" id="PS50294">
    <property type="entry name" value="WD_REPEATS_REGION"/>
    <property type="match status" value="1"/>
</dbReference>
<keyword evidence="5" id="KW-0677">Repeat</keyword>
<feature type="domain" description="U3 small nucleolar RNA-associated protein 15 C-terminal" evidence="9">
    <location>
        <begin position="353"/>
        <end position="430"/>
    </location>
</feature>
<evidence type="ECO:0000256" key="7">
    <source>
        <dbReference type="ARBA" id="ARBA00045437"/>
    </source>
</evidence>
<gene>
    <name evidence="10" type="ORF">HPBE_LOCUS23897</name>
</gene>
<proteinExistence type="predicted"/>
<dbReference type="PANTHER" id="PTHR19924:SF26">
    <property type="entry name" value="U3 SMALL NUCLEOLAR RNA-ASSOCIATED PROTEIN 15 HOMOLOG"/>
    <property type="match status" value="1"/>
</dbReference>
<protein>
    <recommendedName>
        <fullName evidence="2">U3 small nucleolar RNA-associated protein 15 homolog</fullName>
    </recommendedName>
</protein>
<organism evidence="10">
    <name type="scientific">Heligmosomoides polygyrus</name>
    <name type="common">Parasitic roundworm</name>
    <dbReference type="NCBI Taxonomy" id="6339"/>
    <lineage>
        <taxon>Eukaryota</taxon>
        <taxon>Metazoa</taxon>
        <taxon>Ecdysozoa</taxon>
        <taxon>Nematoda</taxon>
        <taxon>Chromadorea</taxon>
        <taxon>Rhabditida</taxon>
        <taxon>Rhabditina</taxon>
        <taxon>Rhabditomorpha</taxon>
        <taxon>Strongyloidea</taxon>
        <taxon>Heligmosomidae</taxon>
        <taxon>Heligmosomoides</taxon>
    </lineage>
</organism>
<dbReference type="GO" id="GO:0006364">
    <property type="term" value="P:rRNA processing"/>
    <property type="evidence" value="ECO:0007669"/>
    <property type="project" value="UniProtKB-KW"/>
</dbReference>
<dbReference type="InterPro" id="IPR015943">
    <property type="entry name" value="WD40/YVTN_repeat-like_dom_sf"/>
</dbReference>
<evidence type="ECO:0000256" key="6">
    <source>
        <dbReference type="ARBA" id="ARBA00023242"/>
    </source>
</evidence>
<comment type="subcellular location">
    <subcellularLocation>
        <location evidence="1">Nucleus</location>
        <location evidence="1">Nucleolus</location>
    </subcellularLocation>
</comment>
<sequence length="430" mass="47382">MWFQQLSVFKEPSSVSSIAFCPKKPYNVASTSSVRLSVYDTVVCEPINMFSRFKRAVYGVRFRHDGELIGQLLVLSIGGEEGKVRVFDVTRSSGVGKVPLRSIRSGQASVRCVEFCAAGKGLYSMASDGRVKQWDIANTGCFVQFCQEVSFSSMPVLDFAAHQDEIRASTISVPNDSLFLTGGYDHKVKLWDVRCAKDGPGVEVDAGFPVESVTFLNSEHLIATAAGPVVKIWDIAVGGRLLTSLQHHHKTVTSLCLGSCGGVLVTGAIDRRVNVIRLLDFSLLHSMSMPAPVLSLAMSPDDETMAVGMSQLLAVHRRVPETKAIVSAQVIDKRSLLRTAAPKVHMQEAGKSRETVEIMAKSSDQHRLSKVDSLLKGYQHYAAIKKMFQSYFYIHKKEEVIAWLRIIIRRGAIHRAISGHDKNVLSNMLK</sequence>
<dbReference type="Gene3D" id="2.130.10.10">
    <property type="entry name" value="YVTN repeat-like/Quinoprotein amine dehydrogenase"/>
    <property type="match status" value="2"/>
</dbReference>
<name>A0A3P8HE60_HELPZ</name>
<keyword evidence="6" id="KW-0539">Nucleus</keyword>
<keyword evidence="3" id="KW-0698">rRNA processing</keyword>
<reference evidence="10" key="1">
    <citation type="submission" date="2018-11" db="EMBL/GenBank/DDBJ databases">
        <authorList>
            <consortium name="Pathogen Informatics"/>
        </authorList>
    </citation>
    <scope>NUCLEOTIDE SEQUENCE [LARGE SCALE GENOMIC DNA]</scope>
</reference>
<evidence type="ECO:0000256" key="4">
    <source>
        <dbReference type="ARBA" id="ARBA00022574"/>
    </source>
</evidence>
<accession>A0A3P8HE60</accession>
<dbReference type="InterPro" id="IPR018983">
    <property type="entry name" value="U3_snoRNA-assocProt_15_C"/>
</dbReference>
<evidence type="ECO:0000256" key="8">
    <source>
        <dbReference type="PROSITE-ProRule" id="PRU00221"/>
    </source>
</evidence>
<keyword evidence="4 8" id="KW-0853">WD repeat</keyword>
<dbReference type="PROSITE" id="PS50082">
    <property type="entry name" value="WD_REPEATS_2"/>
    <property type="match status" value="1"/>
</dbReference>
<comment type="function">
    <text evidence="7">Ribosome biogenesis factor. Involved in nucleolar processing of pre-18S ribosomal RNA. Required for optimal pre-ribosomal RNA transcription by RNA polymerase I. Part of the small subunit (SSU) processome, first precursor of the small eukaryotic ribosomal subunit. During the assembly of the SSU processome in the nucleolus, many ribosome biogenesis factors, an RNA chaperone and ribosomal proteins associate with the nascent pre-rRNA and work in concert to generate RNA folding, modifications, rearrangements and cleavage as well as targeted degradation of pre-ribosomal RNA by the RNA exosome.</text>
</comment>
<dbReference type="AlphaFoldDB" id="A0A3P8HE60"/>
<evidence type="ECO:0000256" key="2">
    <source>
        <dbReference type="ARBA" id="ARBA00018260"/>
    </source>
</evidence>
<dbReference type="Pfam" id="PF09384">
    <property type="entry name" value="UTP15_C"/>
    <property type="match status" value="1"/>
</dbReference>
<evidence type="ECO:0000256" key="3">
    <source>
        <dbReference type="ARBA" id="ARBA00022552"/>
    </source>
</evidence>
<evidence type="ECO:0000256" key="1">
    <source>
        <dbReference type="ARBA" id="ARBA00004604"/>
    </source>
</evidence>
<dbReference type="OrthoDB" id="431715at2759"/>
<feature type="repeat" description="WD" evidence="8">
    <location>
        <begin position="159"/>
        <end position="194"/>
    </location>
</feature>
<dbReference type="GO" id="GO:0045943">
    <property type="term" value="P:positive regulation of transcription by RNA polymerase I"/>
    <property type="evidence" value="ECO:0007669"/>
    <property type="project" value="TreeGrafter"/>
</dbReference>